<evidence type="ECO:0000313" key="1">
    <source>
        <dbReference type="EMBL" id="EHF00017.1"/>
    </source>
</evidence>
<name>G5HEQ8_9FIRM</name>
<reference evidence="1 2" key="1">
    <citation type="submission" date="2011-08" db="EMBL/GenBank/DDBJ databases">
        <title>The Genome Sequence of Clostridium citroniae WAL-17108.</title>
        <authorList>
            <consortium name="The Broad Institute Genome Sequencing Platform"/>
            <person name="Earl A."/>
            <person name="Ward D."/>
            <person name="Feldgarden M."/>
            <person name="Gevers D."/>
            <person name="Finegold S.M."/>
            <person name="Summanen P.H."/>
            <person name="Molitoris D.R."/>
            <person name="Vaisanen M.L."/>
            <person name="Daigneault M."/>
            <person name="Allen-Vercoe E."/>
            <person name="Young S.K."/>
            <person name="Zeng Q."/>
            <person name="Gargeya S."/>
            <person name="Fitzgerald M."/>
            <person name="Haas B."/>
            <person name="Abouelleil A."/>
            <person name="Alvarado L."/>
            <person name="Arachchi H.M."/>
            <person name="Berlin A."/>
            <person name="Brown A."/>
            <person name="Chapman S.B."/>
            <person name="Chen Z."/>
            <person name="Dunbar C."/>
            <person name="Freedman E."/>
            <person name="Gearin G."/>
            <person name="Gellesch M."/>
            <person name="Goldberg J."/>
            <person name="Griggs A."/>
            <person name="Gujja S."/>
            <person name="Heiman D."/>
            <person name="Howarth C."/>
            <person name="Larson L."/>
            <person name="Lui A."/>
            <person name="MacDonald P.J.P."/>
            <person name="Montmayeur A."/>
            <person name="Murphy C."/>
            <person name="Neiman D."/>
            <person name="Pearson M."/>
            <person name="Priest M."/>
            <person name="Roberts A."/>
            <person name="Saif S."/>
            <person name="Shea T."/>
            <person name="Shenoy N."/>
            <person name="Sisk P."/>
            <person name="Stolte C."/>
            <person name="Sykes S."/>
            <person name="Wortman J."/>
            <person name="Nusbaum C."/>
            <person name="Birren B."/>
        </authorList>
    </citation>
    <scope>NUCLEOTIDE SEQUENCE [LARGE SCALE GENOMIC DNA]</scope>
    <source>
        <strain evidence="1 2">WAL-17108</strain>
    </source>
</reference>
<protein>
    <submittedName>
        <fullName evidence="1">Uncharacterized protein</fullName>
    </submittedName>
</protein>
<gene>
    <name evidence="1" type="ORF">HMPREF9469_00931</name>
</gene>
<evidence type="ECO:0000313" key="2">
    <source>
        <dbReference type="Proteomes" id="UP000003763"/>
    </source>
</evidence>
<dbReference type="AlphaFoldDB" id="G5HEQ8"/>
<comment type="caution">
    <text evidence="1">The sequence shown here is derived from an EMBL/GenBank/DDBJ whole genome shotgun (WGS) entry which is preliminary data.</text>
</comment>
<accession>G5HEQ8</accession>
<sequence>MKQCRFTGDFCTCIYDRKVPKGACYGEYRVDSGRIPYVCDDYRLRHGKLTVHIVSDDKAAPVIQRYSKGSLRSYLYGKNIWFDIEIPQTHCLAKMILEKRRIFHLSVEQLPDSNQMYKKMRRPLLTRSWTKASRLKVRRTPERGINAIPQCRGNGTRFEASTNHDSIWK</sequence>
<dbReference type="HOGENOM" id="CLU_1575739_0_0_9"/>
<proteinExistence type="predicted"/>
<organism evidence="1 2">
    <name type="scientific">[Clostridium] citroniae WAL-17108</name>
    <dbReference type="NCBI Taxonomy" id="742733"/>
    <lineage>
        <taxon>Bacteria</taxon>
        <taxon>Bacillati</taxon>
        <taxon>Bacillota</taxon>
        <taxon>Clostridia</taxon>
        <taxon>Lachnospirales</taxon>
        <taxon>Lachnospiraceae</taxon>
        <taxon>Enterocloster</taxon>
    </lineage>
</organism>
<dbReference type="Proteomes" id="UP000003763">
    <property type="component" value="Unassembled WGS sequence"/>
</dbReference>
<dbReference type="EMBL" id="ADLJ01000007">
    <property type="protein sequence ID" value="EHF00017.1"/>
    <property type="molecule type" value="Genomic_DNA"/>
</dbReference>